<keyword evidence="3" id="KW-0238">DNA-binding</keyword>
<dbReference type="Proteomes" id="UP000643279">
    <property type="component" value="Unassembled WGS sequence"/>
</dbReference>
<keyword evidence="2" id="KW-0680">Restriction system</keyword>
<accession>A0ABQ2B2I4</accession>
<gene>
    <name evidence="5" type="ORF">GCM10007170_43720</name>
</gene>
<dbReference type="SUPFAM" id="SSF116734">
    <property type="entry name" value="DNA methylase specificity domain"/>
    <property type="match status" value="2"/>
</dbReference>
<sequence length="364" mass="38769">MSEWIRTTLGDLIELQRGHDLPSQDRSDGHVPIIGSFGITGTHSVAKYHGPGVAIGRSGAAIGTATYVDGDYWPLNTCLFVRDFKGNDPRWIYRLLDTIDFMAFNSGSAQPSLNRNFLRNIPAAAPPLSEQRAIAEVLGALDDKIAANTKLVEVADELAASLTRKGLDVSQPVALSDIADIVMGSSPSGSSFNEIGEGTVFYQGVRDFGVRFPSNRVWTTAPVRLAVPGDTLLSVRAPVGRVNLATEGTCIGRGVASIRSYTGRPFTLFHLLKGSEEAWAPFEAEGTVFGSINKSQLASLLVPSLGAGQEERLEGQLAPIERAIASALGENANLAATRDALLPQLMTGKLRVKDAEKALENAGV</sequence>
<evidence type="ECO:0000313" key="5">
    <source>
        <dbReference type="EMBL" id="GGI02307.1"/>
    </source>
</evidence>
<dbReference type="InterPro" id="IPR044946">
    <property type="entry name" value="Restrct_endonuc_typeI_TRD_sf"/>
</dbReference>
<organism evidence="5 6">
    <name type="scientific">Arthrobacter liuii</name>
    <dbReference type="NCBI Taxonomy" id="1476996"/>
    <lineage>
        <taxon>Bacteria</taxon>
        <taxon>Bacillati</taxon>
        <taxon>Actinomycetota</taxon>
        <taxon>Actinomycetes</taxon>
        <taxon>Micrococcales</taxon>
        <taxon>Micrococcaceae</taxon>
        <taxon>Arthrobacter</taxon>
    </lineage>
</organism>
<dbReference type="PANTHER" id="PTHR30408:SF12">
    <property type="entry name" value="TYPE I RESTRICTION ENZYME MJAVIII SPECIFICITY SUBUNIT"/>
    <property type="match status" value="1"/>
</dbReference>
<comment type="similarity">
    <text evidence="1">Belongs to the type-I restriction system S methylase family.</text>
</comment>
<dbReference type="InterPro" id="IPR052021">
    <property type="entry name" value="Type-I_RS_S_subunit"/>
</dbReference>
<evidence type="ECO:0000259" key="4">
    <source>
        <dbReference type="Pfam" id="PF01420"/>
    </source>
</evidence>
<dbReference type="EMBL" id="BMFW01000044">
    <property type="protein sequence ID" value="GGI02307.1"/>
    <property type="molecule type" value="Genomic_DNA"/>
</dbReference>
<name>A0ABQ2B2I4_9MICC</name>
<evidence type="ECO:0000256" key="3">
    <source>
        <dbReference type="ARBA" id="ARBA00023125"/>
    </source>
</evidence>
<dbReference type="Pfam" id="PF01420">
    <property type="entry name" value="Methylase_S"/>
    <property type="match status" value="1"/>
</dbReference>
<protein>
    <submittedName>
        <fullName evidence="5">Type I restriction-modification system subunit S</fullName>
    </submittedName>
</protein>
<dbReference type="InterPro" id="IPR000055">
    <property type="entry name" value="Restrct_endonuc_typeI_TRD"/>
</dbReference>
<dbReference type="PANTHER" id="PTHR30408">
    <property type="entry name" value="TYPE-1 RESTRICTION ENZYME ECOKI SPECIFICITY PROTEIN"/>
    <property type="match status" value="1"/>
</dbReference>
<evidence type="ECO:0000256" key="2">
    <source>
        <dbReference type="ARBA" id="ARBA00022747"/>
    </source>
</evidence>
<evidence type="ECO:0000256" key="1">
    <source>
        <dbReference type="ARBA" id="ARBA00010923"/>
    </source>
</evidence>
<evidence type="ECO:0000313" key="6">
    <source>
        <dbReference type="Proteomes" id="UP000643279"/>
    </source>
</evidence>
<dbReference type="Gene3D" id="3.90.220.20">
    <property type="entry name" value="DNA methylase specificity domains"/>
    <property type="match status" value="2"/>
</dbReference>
<dbReference type="RefSeq" id="WP_188573616.1">
    <property type="nucleotide sequence ID" value="NZ_BMFW01000044.1"/>
</dbReference>
<dbReference type="CDD" id="cd17495">
    <property type="entry name" value="RMtype1_S_Cep9333ORF4827P-TRD2-CR2_like"/>
    <property type="match status" value="1"/>
</dbReference>
<keyword evidence="6" id="KW-1185">Reference proteome</keyword>
<dbReference type="CDD" id="cd17267">
    <property type="entry name" value="RMtype1_S_EcoAO83I-TRD1-CR1_like"/>
    <property type="match status" value="1"/>
</dbReference>
<feature type="domain" description="Type I restriction modification DNA specificity" evidence="4">
    <location>
        <begin position="1"/>
        <end position="151"/>
    </location>
</feature>
<comment type="caution">
    <text evidence="5">The sequence shown here is derived from an EMBL/GenBank/DDBJ whole genome shotgun (WGS) entry which is preliminary data.</text>
</comment>
<reference evidence="6" key="1">
    <citation type="journal article" date="2019" name="Int. J. Syst. Evol. Microbiol.">
        <title>The Global Catalogue of Microorganisms (GCM) 10K type strain sequencing project: providing services to taxonomists for standard genome sequencing and annotation.</title>
        <authorList>
            <consortium name="The Broad Institute Genomics Platform"/>
            <consortium name="The Broad Institute Genome Sequencing Center for Infectious Disease"/>
            <person name="Wu L."/>
            <person name="Ma J."/>
        </authorList>
    </citation>
    <scope>NUCLEOTIDE SEQUENCE [LARGE SCALE GENOMIC DNA]</scope>
    <source>
        <strain evidence="6">CGMCC 1.12778</strain>
    </source>
</reference>
<proteinExistence type="inferred from homology"/>